<dbReference type="Pfam" id="PF05229">
    <property type="entry name" value="SCPU"/>
    <property type="match status" value="1"/>
</dbReference>
<evidence type="ECO:0000256" key="1">
    <source>
        <dbReference type="SAM" id="SignalP"/>
    </source>
</evidence>
<dbReference type="EMBL" id="PDVP01000036">
    <property type="protein sequence ID" value="PHP64587.1"/>
    <property type="molecule type" value="Genomic_DNA"/>
</dbReference>
<name>A0A2G1QGD1_9HYPH</name>
<keyword evidence="3" id="KW-0167">Capsid protein</keyword>
<keyword evidence="3" id="KW-0946">Virion</keyword>
<dbReference type="SMART" id="SM00972">
    <property type="entry name" value="SCPU"/>
    <property type="match status" value="1"/>
</dbReference>
<reference evidence="3 4" key="1">
    <citation type="submission" date="2017-10" db="EMBL/GenBank/DDBJ databases">
        <title>Sedimentibacterium mangrovi gen. nov., sp. nov., a novel member of family Phyllobacteriacea isolated from mangrove sediment.</title>
        <authorList>
            <person name="Liao H."/>
            <person name="Tian Y."/>
        </authorList>
    </citation>
    <scope>NUCLEOTIDE SEQUENCE [LARGE SCALE GENOMIC DNA]</scope>
    <source>
        <strain evidence="3 4">X9-2-2</strain>
    </source>
</reference>
<gene>
    <name evidence="3" type="ORF">CSC94_23590</name>
</gene>
<accession>A0A2G1QGD1</accession>
<comment type="caution">
    <text evidence="3">The sequence shown here is derived from an EMBL/GenBank/DDBJ whole genome shotgun (WGS) entry which is preliminary data.</text>
</comment>
<evidence type="ECO:0000313" key="3">
    <source>
        <dbReference type="EMBL" id="PHP64587.1"/>
    </source>
</evidence>
<keyword evidence="1" id="KW-0732">Signal</keyword>
<feature type="chain" id="PRO_5013961725" evidence="1">
    <location>
        <begin position="25"/>
        <end position="162"/>
    </location>
</feature>
<keyword evidence="4" id="KW-1185">Reference proteome</keyword>
<organism evidence="3 4">
    <name type="scientific">Zhengella mangrovi</name>
    <dbReference type="NCBI Taxonomy" id="1982044"/>
    <lineage>
        <taxon>Bacteria</taxon>
        <taxon>Pseudomonadati</taxon>
        <taxon>Pseudomonadota</taxon>
        <taxon>Alphaproteobacteria</taxon>
        <taxon>Hyphomicrobiales</taxon>
        <taxon>Notoacmeibacteraceae</taxon>
        <taxon>Zhengella</taxon>
    </lineage>
</organism>
<dbReference type="PANTHER" id="PTHR37089:SF4">
    <property type="entry name" value="EXPORTED PROTEIN"/>
    <property type="match status" value="1"/>
</dbReference>
<proteinExistence type="predicted"/>
<evidence type="ECO:0000259" key="2">
    <source>
        <dbReference type="Pfam" id="PF05229"/>
    </source>
</evidence>
<evidence type="ECO:0000313" key="4">
    <source>
        <dbReference type="Proteomes" id="UP000221168"/>
    </source>
</evidence>
<dbReference type="InterPro" id="IPR053167">
    <property type="entry name" value="Spore_coat_component"/>
</dbReference>
<feature type="domain" description="Spore coat protein U/FanG" evidence="2">
    <location>
        <begin position="27"/>
        <end position="159"/>
    </location>
</feature>
<sequence length="162" mass="16688">MRMLMMGLACIGISSQLVSPSLSATATGSFTSQIVITSTCAVQTTNTLDFGSQGLLTSNVDVTANFDIQCTAGTAYSIGLNAGTTTGGSTTTRKMTNGSDTIDYEMFSDPGRTTNWGNTAGEVVTGTGTGSTETKTIFGRVPPQTTPGQGTYTDSVTITITY</sequence>
<dbReference type="Proteomes" id="UP000221168">
    <property type="component" value="Unassembled WGS sequence"/>
</dbReference>
<dbReference type="RefSeq" id="WP_099308827.1">
    <property type="nucleotide sequence ID" value="NZ_PDVP01000036.1"/>
</dbReference>
<dbReference type="OrthoDB" id="7478692at2"/>
<dbReference type="AlphaFoldDB" id="A0A2G1QGD1"/>
<feature type="signal peptide" evidence="1">
    <location>
        <begin position="1"/>
        <end position="24"/>
    </location>
</feature>
<dbReference type="PANTHER" id="PTHR37089">
    <property type="entry name" value="PROTEIN U-RELATED"/>
    <property type="match status" value="1"/>
</dbReference>
<dbReference type="InterPro" id="IPR007893">
    <property type="entry name" value="Spore_coat_U/FanG"/>
</dbReference>
<protein>
    <submittedName>
        <fullName evidence="3">Spore coat protein U</fullName>
    </submittedName>
</protein>